<dbReference type="AlphaFoldDB" id="A0A368N4P7"/>
<dbReference type="GO" id="GO:0016567">
    <property type="term" value="P:protein ubiquitination"/>
    <property type="evidence" value="ECO:0007669"/>
    <property type="project" value="InterPro"/>
</dbReference>
<evidence type="ECO:0000313" key="15">
    <source>
        <dbReference type="Proteomes" id="UP000252189"/>
    </source>
</evidence>
<comment type="subcellular location">
    <subcellularLocation>
        <location evidence="2">Membrane</location>
        <topology evidence="2">Multi-pass membrane protein</topology>
    </subcellularLocation>
</comment>
<comment type="catalytic activity">
    <reaction evidence="1">
        <text>S-ubiquitinyl-[E2 ubiquitin-conjugating enzyme]-L-cysteine + [acceptor protein]-L-lysine = [E2 ubiquitin-conjugating enzyme]-L-cysteine + N(6)-ubiquitinyl-[acceptor protein]-L-lysine.</text>
        <dbReference type="EC" id="2.3.2.27"/>
    </reaction>
</comment>
<evidence type="ECO:0000256" key="1">
    <source>
        <dbReference type="ARBA" id="ARBA00000900"/>
    </source>
</evidence>
<dbReference type="InterPro" id="IPR022170">
    <property type="entry name" value="MUL1-like"/>
</dbReference>
<dbReference type="GO" id="GO:0061630">
    <property type="term" value="F:ubiquitin protein ligase activity"/>
    <property type="evidence" value="ECO:0007669"/>
    <property type="project" value="UniProtKB-EC"/>
</dbReference>
<keyword evidence="6" id="KW-0479">Metal-binding</keyword>
<keyword evidence="15" id="KW-1185">Reference proteome</keyword>
<accession>A0A368N4P7</accession>
<keyword evidence="8" id="KW-0833">Ubl conjugation pathway</keyword>
<keyword evidence="5 12" id="KW-0812">Transmembrane</keyword>
<evidence type="ECO:0000259" key="13">
    <source>
        <dbReference type="Pfam" id="PF12483"/>
    </source>
</evidence>
<name>A0A368N4P7_9EURY</name>
<evidence type="ECO:0000256" key="2">
    <source>
        <dbReference type="ARBA" id="ARBA00004141"/>
    </source>
</evidence>
<evidence type="ECO:0000256" key="12">
    <source>
        <dbReference type="SAM" id="Phobius"/>
    </source>
</evidence>
<feature type="domain" description="E3 Ubiquitin ligase MUL1-like" evidence="13">
    <location>
        <begin position="94"/>
        <end position="205"/>
    </location>
</feature>
<feature type="transmembrane region" description="Helical" evidence="12">
    <location>
        <begin position="249"/>
        <end position="270"/>
    </location>
</feature>
<sequence length="271" mass="28295">MIATPVQTGVPATPVVATMVLFVLVGSLSVALGAANLRSYWTVQARERRPPGQIHDGPVAVEGTVREGTETLVAPFSGEECVAYAVRIAQHYTETTSDGSEWRTKFSDRAAVPFVVEDATGAVGVRPSAETLSLSVAMRGVFGPADAPPDRVREFVEQYDASDAPALSVGPIDFASPNHRYRYVERRIGLDERAYAAGSADPDEAVDGVAPTIVATRNDGLFGSNAGSTAVVSDGDAEVAAGTQLKTSLAYIGVGAVLAGIPASLLWGWFG</sequence>
<evidence type="ECO:0000256" key="8">
    <source>
        <dbReference type="ARBA" id="ARBA00022786"/>
    </source>
</evidence>
<keyword evidence="7" id="KW-0863">Zinc-finger</keyword>
<gene>
    <name evidence="14" type="ORF">DU504_15655</name>
</gene>
<dbReference type="EC" id="2.3.2.27" evidence="3"/>
<protein>
    <recommendedName>
        <fullName evidence="3">RING-type E3 ubiquitin transferase</fullName>
        <ecNumber evidence="3">2.3.2.27</ecNumber>
    </recommendedName>
</protein>
<evidence type="ECO:0000256" key="6">
    <source>
        <dbReference type="ARBA" id="ARBA00022723"/>
    </source>
</evidence>
<evidence type="ECO:0000256" key="5">
    <source>
        <dbReference type="ARBA" id="ARBA00022692"/>
    </source>
</evidence>
<dbReference type="EMBL" id="QPHM01000003">
    <property type="protein sequence ID" value="RCU44229.1"/>
    <property type="molecule type" value="Genomic_DNA"/>
</dbReference>
<dbReference type="OrthoDB" id="170690at2157"/>
<keyword evidence="4" id="KW-0808">Transferase</keyword>
<evidence type="ECO:0000256" key="7">
    <source>
        <dbReference type="ARBA" id="ARBA00022771"/>
    </source>
</evidence>
<dbReference type="Pfam" id="PF12483">
    <property type="entry name" value="GIDE"/>
    <property type="match status" value="1"/>
</dbReference>
<dbReference type="RefSeq" id="WP_114450403.1">
    <property type="nucleotide sequence ID" value="NZ_QPHM01000003.1"/>
</dbReference>
<dbReference type="GO" id="GO:0008270">
    <property type="term" value="F:zinc ion binding"/>
    <property type="evidence" value="ECO:0007669"/>
    <property type="project" value="UniProtKB-KW"/>
</dbReference>
<evidence type="ECO:0000256" key="9">
    <source>
        <dbReference type="ARBA" id="ARBA00022833"/>
    </source>
</evidence>
<comment type="caution">
    <text evidence="14">The sequence shown here is derived from an EMBL/GenBank/DDBJ whole genome shotgun (WGS) entry which is preliminary data.</text>
</comment>
<keyword evidence="10 12" id="KW-1133">Transmembrane helix</keyword>
<evidence type="ECO:0000256" key="4">
    <source>
        <dbReference type="ARBA" id="ARBA00022679"/>
    </source>
</evidence>
<feature type="transmembrane region" description="Helical" evidence="12">
    <location>
        <begin position="15"/>
        <end position="37"/>
    </location>
</feature>
<evidence type="ECO:0000313" key="14">
    <source>
        <dbReference type="EMBL" id="RCU44229.1"/>
    </source>
</evidence>
<reference evidence="14 15" key="1">
    <citation type="submission" date="2018-07" db="EMBL/GenBank/DDBJ databases">
        <title>Genome sequences of Haloplanus salinus JCM 18368T.</title>
        <authorList>
            <person name="Kim Y.B."/>
            <person name="Roh S.W."/>
        </authorList>
    </citation>
    <scope>NUCLEOTIDE SEQUENCE [LARGE SCALE GENOMIC DNA]</scope>
    <source>
        <strain evidence="14 15">JCM 18368</strain>
    </source>
</reference>
<proteinExistence type="predicted"/>
<dbReference type="Proteomes" id="UP000252189">
    <property type="component" value="Unassembled WGS sequence"/>
</dbReference>
<evidence type="ECO:0000256" key="11">
    <source>
        <dbReference type="ARBA" id="ARBA00023136"/>
    </source>
</evidence>
<keyword evidence="11 12" id="KW-0472">Membrane</keyword>
<dbReference type="GO" id="GO:0016020">
    <property type="term" value="C:membrane"/>
    <property type="evidence" value="ECO:0007669"/>
    <property type="project" value="UniProtKB-SubCell"/>
</dbReference>
<organism evidence="14 15">
    <name type="scientific">Haloplanus salinus</name>
    <dbReference type="NCBI Taxonomy" id="1126245"/>
    <lineage>
        <taxon>Archaea</taxon>
        <taxon>Methanobacteriati</taxon>
        <taxon>Methanobacteriota</taxon>
        <taxon>Stenosarchaea group</taxon>
        <taxon>Halobacteria</taxon>
        <taxon>Halobacteriales</taxon>
        <taxon>Haloferacaceae</taxon>
        <taxon>Haloplanus</taxon>
    </lineage>
</organism>
<keyword evidence="9" id="KW-0862">Zinc</keyword>
<evidence type="ECO:0000256" key="3">
    <source>
        <dbReference type="ARBA" id="ARBA00012483"/>
    </source>
</evidence>
<evidence type="ECO:0000256" key="10">
    <source>
        <dbReference type="ARBA" id="ARBA00022989"/>
    </source>
</evidence>